<name>A0AAJ0BIZ6_9PEZI</name>
<dbReference type="PANTHER" id="PTHR46825">
    <property type="entry name" value="D-ALANYL-D-ALANINE-CARBOXYPEPTIDASE/ENDOPEPTIDASE AMPH"/>
    <property type="match status" value="1"/>
</dbReference>
<keyword evidence="4" id="KW-1185">Reference proteome</keyword>
<dbReference type="InterPro" id="IPR001466">
    <property type="entry name" value="Beta-lactam-related"/>
</dbReference>
<feature type="domain" description="Beta-lactamase-related" evidence="2">
    <location>
        <begin position="44"/>
        <end position="434"/>
    </location>
</feature>
<sequence>MAVLWWRARSGVKTDLVGYLPFLARTKDHQPAEAVQQRLEGVFATIEELREICQVPSISIGVIHRRKLVLTHGFGAIDPRLGDPVPPDDETLYTLCSISKVFVSAAVGILVEDGKLEWTDPVGKYLPEFKPNGDPRVATEATFNDFLRHSGGLSNPVITILAQEGKVLVQQRDFIELVNEARTDDRGQPYFNREHKYSNIAYGLITLVIERVSGMRYAEFLQKRILDPLGMTNTAVFKNRLLHKSKDGGPPNVAHAYAQLDDGSWSFMDHEWTSEDNSPVLGMVGVRSSVKDMMVFSAAIMEAWFDDLSVSDFSILADSGLRENPLKQMGPILNGYYWTRPHNDPFQNEAAYHLGWLRARLPTCMVSWGSWNSVLGRNVTESGQSFRDRCILGQTSEPRLLYKSTGIGFCGTGCLHIFPETQSAIVVFSNGLNCADAADLVASALIQALFDLQPPVDLLSIGKRERDVRKAQFQQIMRDLDDHRDVSGRESNHDDYIGRYHGLAIDLVIRRGTEDGKLQLCLNNREDAVWPLEYHNVDQYSFWPKTRDDWLKGGWLDWDEYTIGILSFKRDEFGAVNGATWVLEGPDEAYFFHKM</sequence>
<dbReference type="InterPro" id="IPR012338">
    <property type="entry name" value="Beta-lactam/transpept-like"/>
</dbReference>
<accession>A0AAJ0BIZ6</accession>
<dbReference type="EMBL" id="MU839828">
    <property type="protein sequence ID" value="KAK1758830.1"/>
    <property type="molecule type" value="Genomic_DNA"/>
</dbReference>
<evidence type="ECO:0000313" key="3">
    <source>
        <dbReference type="EMBL" id="KAK1758830.1"/>
    </source>
</evidence>
<dbReference type="Pfam" id="PF00144">
    <property type="entry name" value="Beta-lactamase"/>
    <property type="match status" value="1"/>
</dbReference>
<dbReference type="InterPro" id="IPR050491">
    <property type="entry name" value="AmpC-like"/>
</dbReference>
<comment type="caution">
    <text evidence="3">The sequence shown here is derived from an EMBL/GenBank/DDBJ whole genome shotgun (WGS) entry which is preliminary data.</text>
</comment>
<dbReference type="Proteomes" id="UP001239445">
    <property type="component" value="Unassembled WGS sequence"/>
</dbReference>
<dbReference type="PANTHER" id="PTHR46825:SF9">
    <property type="entry name" value="BETA-LACTAMASE-RELATED DOMAIN-CONTAINING PROTEIN"/>
    <property type="match status" value="1"/>
</dbReference>
<evidence type="ECO:0000313" key="4">
    <source>
        <dbReference type="Proteomes" id="UP001239445"/>
    </source>
</evidence>
<evidence type="ECO:0000259" key="2">
    <source>
        <dbReference type="Pfam" id="PF00144"/>
    </source>
</evidence>
<proteinExistence type="inferred from homology"/>
<dbReference type="AlphaFoldDB" id="A0AAJ0BIZ6"/>
<gene>
    <name evidence="3" type="ORF">QBC47DRAFT_457233</name>
</gene>
<evidence type="ECO:0000256" key="1">
    <source>
        <dbReference type="ARBA" id="ARBA00038215"/>
    </source>
</evidence>
<dbReference type="SUPFAM" id="SSF56601">
    <property type="entry name" value="beta-lactamase/transpeptidase-like"/>
    <property type="match status" value="1"/>
</dbReference>
<organism evidence="3 4">
    <name type="scientific">Echria macrotheca</name>
    <dbReference type="NCBI Taxonomy" id="438768"/>
    <lineage>
        <taxon>Eukaryota</taxon>
        <taxon>Fungi</taxon>
        <taxon>Dikarya</taxon>
        <taxon>Ascomycota</taxon>
        <taxon>Pezizomycotina</taxon>
        <taxon>Sordariomycetes</taxon>
        <taxon>Sordariomycetidae</taxon>
        <taxon>Sordariales</taxon>
        <taxon>Schizotheciaceae</taxon>
        <taxon>Echria</taxon>
    </lineage>
</organism>
<dbReference type="Gene3D" id="3.40.710.10">
    <property type="entry name" value="DD-peptidase/beta-lactamase superfamily"/>
    <property type="match status" value="1"/>
</dbReference>
<reference evidence="3" key="1">
    <citation type="submission" date="2023-06" db="EMBL/GenBank/DDBJ databases">
        <title>Genome-scale phylogeny and comparative genomics of the fungal order Sordariales.</title>
        <authorList>
            <consortium name="Lawrence Berkeley National Laboratory"/>
            <person name="Hensen N."/>
            <person name="Bonometti L."/>
            <person name="Westerberg I."/>
            <person name="Brannstrom I.O."/>
            <person name="Guillou S."/>
            <person name="Cros-Aarteil S."/>
            <person name="Calhoun S."/>
            <person name="Haridas S."/>
            <person name="Kuo A."/>
            <person name="Mondo S."/>
            <person name="Pangilinan J."/>
            <person name="Riley R."/>
            <person name="Labutti K."/>
            <person name="Andreopoulos B."/>
            <person name="Lipzen A."/>
            <person name="Chen C."/>
            <person name="Yanf M."/>
            <person name="Daum C."/>
            <person name="Ng V."/>
            <person name="Clum A."/>
            <person name="Steindorff A."/>
            <person name="Ohm R."/>
            <person name="Martin F."/>
            <person name="Silar P."/>
            <person name="Natvig D."/>
            <person name="Lalanne C."/>
            <person name="Gautier V."/>
            <person name="Ament-Velasquez S.L."/>
            <person name="Kruys A."/>
            <person name="Hutchinson M.I."/>
            <person name="Powell A.J."/>
            <person name="Barry K."/>
            <person name="Miller A.N."/>
            <person name="Grigoriev I.V."/>
            <person name="Debuchy R."/>
            <person name="Gladieux P."/>
            <person name="Thoren M.H."/>
            <person name="Johannesson H."/>
        </authorList>
    </citation>
    <scope>NUCLEOTIDE SEQUENCE</scope>
    <source>
        <strain evidence="3">PSN4</strain>
    </source>
</reference>
<protein>
    <submittedName>
        <fullName evidence="3">Beta-lactamase/transpeptidase-like protein</fullName>
    </submittedName>
</protein>
<comment type="similarity">
    <text evidence="1">Belongs to the peptidase S12 family.</text>
</comment>